<dbReference type="Pfam" id="PF01074">
    <property type="entry name" value="Glyco_hydro_38N"/>
    <property type="match status" value="1"/>
</dbReference>
<dbReference type="GO" id="GO:0008455">
    <property type="term" value="F:alpha-1,6-mannosylglycoprotein 2-beta-N-acetylglucosaminyltransferase activity"/>
    <property type="evidence" value="ECO:0007669"/>
    <property type="project" value="InterPro"/>
</dbReference>
<dbReference type="Pfam" id="PF07748">
    <property type="entry name" value="Glyco_hydro_38C"/>
    <property type="match status" value="1"/>
</dbReference>
<dbReference type="GO" id="GO:0004559">
    <property type="term" value="F:alpha-mannosidase activity"/>
    <property type="evidence" value="ECO:0007669"/>
    <property type="project" value="InterPro"/>
</dbReference>
<dbReference type="GO" id="GO:0046872">
    <property type="term" value="F:metal ion binding"/>
    <property type="evidence" value="ECO:0007669"/>
    <property type="project" value="UniProtKB-KW"/>
</dbReference>
<name>A0A9N8DHS7_9STRA</name>
<keyword evidence="4" id="KW-0378">Hydrolase</keyword>
<evidence type="ECO:0000256" key="7">
    <source>
        <dbReference type="ARBA" id="ARBA00023295"/>
    </source>
</evidence>
<evidence type="ECO:0000256" key="9">
    <source>
        <dbReference type="PIRSR" id="PIRSR607754-2"/>
    </source>
</evidence>
<dbReference type="Pfam" id="PF05060">
    <property type="entry name" value="MGAT2"/>
    <property type="match status" value="1"/>
</dbReference>
<keyword evidence="6 10" id="KW-1015">Disulfide bond</keyword>
<keyword evidence="3 9" id="KW-0479">Metal-binding</keyword>
<dbReference type="PANTHER" id="PTHR11607:SF3">
    <property type="entry name" value="LYSOSOMAL ALPHA-MANNOSIDASE"/>
    <property type="match status" value="1"/>
</dbReference>
<keyword evidence="11" id="KW-0812">Transmembrane</keyword>
<dbReference type="InterPro" id="IPR028995">
    <property type="entry name" value="Glyco_hydro_57/38_cen_sf"/>
</dbReference>
<evidence type="ECO:0000313" key="14">
    <source>
        <dbReference type="Proteomes" id="UP001153069"/>
    </source>
</evidence>
<dbReference type="SMART" id="SM00872">
    <property type="entry name" value="Alpha-mann_mid"/>
    <property type="match status" value="1"/>
</dbReference>
<proteinExistence type="inferred from homology"/>
<dbReference type="SUPFAM" id="SSF53448">
    <property type="entry name" value="Nucleotide-diphospho-sugar transferases"/>
    <property type="match status" value="1"/>
</dbReference>
<dbReference type="Gene3D" id="3.90.550.10">
    <property type="entry name" value="Spore Coat Polysaccharide Biosynthesis Protein SpsA, Chain A"/>
    <property type="match status" value="1"/>
</dbReference>
<dbReference type="GO" id="GO:0030246">
    <property type="term" value="F:carbohydrate binding"/>
    <property type="evidence" value="ECO:0007669"/>
    <property type="project" value="InterPro"/>
</dbReference>
<comment type="similarity">
    <text evidence="2">Belongs to the glycosyl hydrolase 38 family.</text>
</comment>
<dbReference type="InterPro" id="IPR015341">
    <property type="entry name" value="Glyco_hydro_38_cen"/>
</dbReference>
<evidence type="ECO:0000256" key="4">
    <source>
        <dbReference type="ARBA" id="ARBA00022801"/>
    </source>
</evidence>
<comment type="caution">
    <text evidence="13">The sequence shown here is derived from an EMBL/GenBank/DDBJ whole genome shotgun (WGS) entry which is preliminary data.</text>
</comment>
<keyword evidence="7" id="KW-0326">Glycosidase</keyword>
<feature type="transmembrane region" description="Helical" evidence="11">
    <location>
        <begin position="56"/>
        <end position="77"/>
    </location>
</feature>
<reference evidence="13" key="1">
    <citation type="submission" date="2020-06" db="EMBL/GenBank/DDBJ databases">
        <authorList>
            <consortium name="Plant Systems Biology data submission"/>
        </authorList>
    </citation>
    <scope>NUCLEOTIDE SEQUENCE</scope>
    <source>
        <strain evidence="13">D6</strain>
    </source>
</reference>
<dbReference type="InterPro" id="IPR007754">
    <property type="entry name" value="GlcNAc_II"/>
</dbReference>
<dbReference type="InterPro" id="IPR029044">
    <property type="entry name" value="Nucleotide-diphossugar_trans"/>
</dbReference>
<dbReference type="InterPro" id="IPR011682">
    <property type="entry name" value="Glyco_hydro_38_C"/>
</dbReference>
<dbReference type="InterPro" id="IPR037094">
    <property type="entry name" value="Glyco_hydro_38_cen_sf"/>
</dbReference>
<protein>
    <submittedName>
        <fullName evidence="13">Alpha-mannosidase 2</fullName>
    </submittedName>
</protein>
<dbReference type="PANTHER" id="PTHR11607">
    <property type="entry name" value="ALPHA-MANNOSIDASE"/>
    <property type="match status" value="1"/>
</dbReference>
<dbReference type="GO" id="GO:0000139">
    <property type="term" value="C:Golgi membrane"/>
    <property type="evidence" value="ECO:0007669"/>
    <property type="project" value="TreeGrafter"/>
</dbReference>
<dbReference type="EMBL" id="CAICTM010000127">
    <property type="protein sequence ID" value="CAB9502125.1"/>
    <property type="molecule type" value="Genomic_DNA"/>
</dbReference>
<dbReference type="Gene3D" id="3.20.110.10">
    <property type="entry name" value="Glycoside hydrolase 38, N terminal domain"/>
    <property type="match status" value="1"/>
</dbReference>
<evidence type="ECO:0000256" key="3">
    <source>
        <dbReference type="ARBA" id="ARBA00022723"/>
    </source>
</evidence>
<evidence type="ECO:0000256" key="5">
    <source>
        <dbReference type="ARBA" id="ARBA00022833"/>
    </source>
</evidence>
<dbReference type="Proteomes" id="UP001153069">
    <property type="component" value="Unassembled WGS sequence"/>
</dbReference>
<dbReference type="GO" id="GO:0009312">
    <property type="term" value="P:oligosaccharide biosynthetic process"/>
    <property type="evidence" value="ECO:0007669"/>
    <property type="project" value="InterPro"/>
</dbReference>
<dbReference type="FunFam" id="3.20.110.10:FF:000010">
    <property type="entry name" value="Alpha-mannosidase"/>
    <property type="match status" value="1"/>
</dbReference>
<keyword evidence="5" id="KW-0862">Zinc</keyword>
<keyword evidence="9" id="KW-0464">Manganese</keyword>
<gene>
    <name evidence="13" type="ORF">SEMRO_128_G061170.1</name>
</gene>
<dbReference type="Gene3D" id="1.20.1270.50">
    <property type="entry name" value="Glycoside hydrolase family 38, central domain"/>
    <property type="match status" value="1"/>
</dbReference>
<dbReference type="Gene3D" id="2.70.98.30">
    <property type="entry name" value="Golgi alpha-mannosidase II, domain 4"/>
    <property type="match status" value="1"/>
</dbReference>
<dbReference type="InterPro" id="IPR011330">
    <property type="entry name" value="Glyco_hydro/deAcase_b/a-brl"/>
</dbReference>
<dbReference type="CDD" id="cd10809">
    <property type="entry name" value="GH38N_AMII_GMII_SfManIII_like"/>
    <property type="match status" value="1"/>
</dbReference>
<feature type="binding site" evidence="9">
    <location>
        <position position="1202"/>
    </location>
    <ligand>
        <name>Mn(2+)</name>
        <dbReference type="ChEBI" id="CHEBI:29035"/>
    </ligand>
</feature>
<feature type="binding site" evidence="9">
    <location>
        <position position="1088"/>
    </location>
    <ligand>
        <name>Mn(2+)</name>
        <dbReference type="ChEBI" id="CHEBI:29035"/>
    </ligand>
</feature>
<evidence type="ECO:0000256" key="2">
    <source>
        <dbReference type="ARBA" id="ARBA00009792"/>
    </source>
</evidence>
<dbReference type="AlphaFoldDB" id="A0A9N8DHS7"/>
<feature type="disulfide bond" evidence="10">
    <location>
        <begin position="1168"/>
        <end position="1264"/>
    </location>
</feature>
<comment type="cofactor">
    <cofactor evidence="1">
        <name>Zn(2+)</name>
        <dbReference type="ChEBI" id="CHEBI:29105"/>
    </cofactor>
</comment>
<keyword evidence="11" id="KW-1133">Transmembrane helix</keyword>
<evidence type="ECO:0000256" key="10">
    <source>
        <dbReference type="PIRSR" id="PIRSR607754-3"/>
    </source>
</evidence>
<accession>A0A9N8DHS7</accession>
<dbReference type="InterPro" id="IPR050843">
    <property type="entry name" value="Glycosyl_Hydrlase_38"/>
</dbReference>
<evidence type="ECO:0000313" key="13">
    <source>
        <dbReference type="EMBL" id="CAB9502125.1"/>
    </source>
</evidence>
<evidence type="ECO:0000256" key="1">
    <source>
        <dbReference type="ARBA" id="ARBA00001947"/>
    </source>
</evidence>
<dbReference type="GO" id="GO:0006491">
    <property type="term" value="P:N-glycan processing"/>
    <property type="evidence" value="ECO:0007669"/>
    <property type="project" value="TreeGrafter"/>
</dbReference>
<dbReference type="SUPFAM" id="SSF74650">
    <property type="entry name" value="Galactose mutarotase-like"/>
    <property type="match status" value="1"/>
</dbReference>
<dbReference type="OrthoDB" id="39075at2759"/>
<dbReference type="GO" id="GO:0005795">
    <property type="term" value="C:Golgi stack"/>
    <property type="evidence" value="ECO:0007669"/>
    <property type="project" value="InterPro"/>
</dbReference>
<evidence type="ECO:0000259" key="12">
    <source>
        <dbReference type="SMART" id="SM00872"/>
    </source>
</evidence>
<comment type="cofactor">
    <cofactor evidence="9">
        <name>Mn(2+)</name>
        <dbReference type="ChEBI" id="CHEBI:29035"/>
    </cofactor>
</comment>
<keyword evidence="11" id="KW-0472">Membrane</keyword>
<organism evidence="13 14">
    <name type="scientific">Seminavis robusta</name>
    <dbReference type="NCBI Taxonomy" id="568900"/>
    <lineage>
        <taxon>Eukaryota</taxon>
        <taxon>Sar</taxon>
        <taxon>Stramenopiles</taxon>
        <taxon>Ochrophyta</taxon>
        <taxon>Bacillariophyta</taxon>
        <taxon>Bacillariophyceae</taxon>
        <taxon>Bacillariophycidae</taxon>
        <taxon>Naviculales</taxon>
        <taxon>Naviculaceae</taxon>
        <taxon>Seminavis</taxon>
    </lineage>
</organism>
<keyword evidence="14" id="KW-1185">Reference proteome</keyword>
<evidence type="ECO:0000256" key="8">
    <source>
        <dbReference type="PIRSR" id="PIRSR607754-1"/>
    </source>
</evidence>
<dbReference type="SUPFAM" id="SSF88688">
    <property type="entry name" value="Families 57/38 glycoside transferase middle domain"/>
    <property type="match status" value="1"/>
</dbReference>
<dbReference type="Pfam" id="PF09261">
    <property type="entry name" value="Alpha-mann_mid"/>
    <property type="match status" value="1"/>
</dbReference>
<evidence type="ECO:0000256" key="11">
    <source>
        <dbReference type="SAM" id="Phobius"/>
    </source>
</evidence>
<dbReference type="InterPro" id="IPR011013">
    <property type="entry name" value="Gal_mutarotase_sf_dom"/>
</dbReference>
<dbReference type="SUPFAM" id="SSF88713">
    <property type="entry name" value="Glycoside hydrolase/deacetylase"/>
    <property type="match status" value="1"/>
</dbReference>
<feature type="binding site" evidence="8">
    <location>
        <position position="995"/>
    </location>
    <ligand>
        <name>substrate</name>
    </ligand>
</feature>
<dbReference type="GO" id="GO:0006013">
    <property type="term" value="P:mannose metabolic process"/>
    <property type="evidence" value="ECO:0007669"/>
    <property type="project" value="InterPro"/>
</dbReference>
<sequence>MSNHAATNGVNAFDARKTRKARLQNSRIRSKQAQWRQRLNPTRLLWSSSSGSLSKVFPILLIGILSIWLCTSLFSVYQISQAPMAQPMVTDAKTFLSRLKNDALQKGLQVSERLLVPSSKFSKKQEGEMIDMRELDATLPFDNPDGGAWKQGWDVQPVKPTKENPVKIFVVPHSHCDPGWIKTFDDYFQSQTKQILTSVINALAKDPKRRFIWAEISYFEWWWKEQTPQVQQLTKALLANGQLEFVTGGWVMPDEANTQLYAMEIQLQEGHDWIKKTLGHQYIPKYGWSIDPFGYSPTMAYLLKNYGFKAMLIQRVHYAVKKELAKTKHLEFNWRQVWDDEGEYDIFCHVMPFFSYDVPHTCGPDPSVCCQFDFARMKRIGCPWRKNPKEITDSNLQERSMLLLDQYLKKASLYRSNVVIAPLGDDFRYQTAEEAELQFTNYQKIFDYINTHVEGVQIQFGTLSEYFEAAMGTFEPPLLKGSFFTYSDVNEDYWSGYYTSRVFDKSLDRLLEQSIFAATALGADKEDLQEPRRALSLFQHHDGVTGTARDHVVQDYAKRIHAAIAMTQEFIGPRIAELSNLDSNQKLLPCWRSAEPRGIRRNECNLKNPVYVFNPLKTSQTCGDVEVAPYQAAVAHLPCDVAGPLVDSTVNIQFDPVSGLMTHPIREEWMTWHDKGNGKAGAYLFAPDRLEPFLPKQQTIQIKKGGYSVVSNDERGKWKRRVVERRVPSDFGSTSTVIDFIFETDLKSDDREWFARFTGNVNNKGVFHTDLNGFNFDTHYFRKDLPLQSQVFPMPTLASIEDAKSRMTILSNHAQGTASFQDGSIDVWLDRRLSTDDSRGLGQGVRDNVATRTILRVVLEPQIFGSDTEFRVTPLCSRMWNELNHPLEIFGPPGDSVVTADNPGQQGQQAEVPAVNKPALDRMWDALHGFRTADKPNPVPQPEAQVAQNAGTTKQTVVPFVFMVYKRVDFFKKVVDSLRKSDFPRSVAPLIISHDGHFEDFVAYVQTLKGEGFKVIQLFHPFSCAEHPDTFPGPDPKLNEGYRGDSYGHPREAWVTCCKHHFTWLMKTVFALDLGPVRAESFLFMEEDYVVAPTIYSAIQSGLNLMETSSPKPVGGYFGLVLDTSDGFTKPYNPNSDQFWGARRFITGPMVLPRVMFERIRDNAREYCTFDDYNWDWSLVHMQGAGILPHTVLVPSRPQVLHIGFEGGMHEKDIKPAVRAAFKRSGGIAPPFKSEKVYGPVNVKTKVHKRGYGGWGHPADHQHCLDLIGR</sequence>
<dbReference type="InterPro" id="IPR027291">
    <property type="entry name" value="Glyco_hydro_38_N_sf"/>
</dbReference>
<dbReference type="InterPro" id="IPR000602">
    <property type="entry name" value="Glyco_hydro_38_N"/>
</dbReference>
<evidence type="ECO:0000256" key="6">
    <source>
        <dbReference type="ARBA" id="ARBA00023157"/>
    </source>
</evidence>
<feature type="domain" description="Glycoside hydrolase family 38 central" evidence="12">
    <location>
        <begin position="492"/>
        <end position="560"/>
    </location>
</feature>